<dbReference type="EMBL" id="CAUYUJ010017506">
    <property type="protein sequence ID" value="CAK0875400.1"/>
    <property type="molecule type" value="Genomic_DNA"/>
</dbReference>
<sequence length="433" mass="45700">MPATARAAAAAALAPLLLAWRCQALFFELKPGLPGNGECFKFNADLGHRIFVGNYEADGPEEGIVVRMLDPDMVQLFEHKTPSGKLKHTEAKAGIYQLCFLSTIPEVQMVSFDSRFGLDDEFADDHHLFITQNHTDKVKETAEQGQAGQGEGGQASGGPAPALEDSCASDQEELGRPPGSERPLAGEAGWMEEPLSPATAEPQKAKWADCLEADWDLELVFEAFNGKFNPVLGAGGGGEVVDLTIDDQAELGSAHFGPSSEEGAGVIIEGGQDEEDQVSEVGCEVTGSGGGEPGPTKTEVQATSSATGGSSQFLGVLPEGGSPSGETKKGRRQRKYKKLDFDEAGDENSGHQAGDEFEAELRALLKPRLGTPLSEDLHEQLETMIACVKKVLANHPAKALDIKTYFLDQAVASLAGGALSSYEPGLGSEDVAS</sequence>
<dbReference type="Proteomes" id="UP001189429">
    <property type="component" value="Unassembled WGS sequence"/>
</dbReference>
<dbReference type="Pfam" id="PF01105">
    <property type="entry name" value="EMP24_GP25L"/>
    <property type="match status" value="1"/>
</dbReference>
<dbReference type="InterPro" id="IPR009038">
    <property type="entry name" value="GOLD_dom"/>
</dbReference>
<proteinExistence type="predicted"/>
<evidence type="ECO:0000313" key="4">
    <source>
        <dbReference type="EMBL" id="CAK0875400.1"/>
    </source>
</evidence>
<keyword evidence="5" id="KW-1185">Reference proteome</keyword>
<evidence type="ECO:0000256" key="1">
    <source>
        <dbReference type="SAM" id="MobiDB-lite"/>
    </source>
</evidence>
<evidence type="ECO:0000259" key="3">
    <source>
        <dbReference type="Pfam" id="PF01105"/>
    </source>
</evidence>
<feature type="compositionally biased region" description="Gly residues" evidence="1">
    <location>
        <begin position="147"/>
        <end position="156"/>
    </location>
</feature>
<name>A0ABN9VQV1_9DINO</name>
<feature type="chain" id="PRO_5047398533" description="GOLD domain-containing protein" evidence="2">
    <location>
        <begin position="25"/>
        <end position="433"/>
    </location>
</feature>
<feature type="domain" description="GOLD" evidence="3">
    <location>
        <begin position="27"/>
        <end position="142"/>
    </location>
</feature>
<gene>
    <name evidence="4" type="ORF">PCOR1329_LOCUS60079</name>
</gene>
<evidence type="ECO:0000256" key="2">
    <source>
        <dbReference type="SAM" id="SignalP"/>
    </source>
</evidence>
<comment type="caution">
    <text evidence="4">The sequence shown here is derived from an EMBL/GenBank/DDBJ whole genome shotgun (WGS) entry which is preliminary data.</text>
</comment>
<feature type="compositionally biased region" description="Polar residues" evidence="1">
    <location>
        <begin position="298"/>
        <end position="313"/>
    </location>
</feature>
<reference evidence="4" key="1">
    <citation type="submission" date="2023-10" db="EMBL/GenBank/DDBJ databases">
        <authorList>
            <person name="Chen Y."/>
            <person name="Shah S."/>
            <person name="Dougan E. K."/>
            <person name="Thang M."/>
            <person name="Chan C."/>
        </authorList>
    </citation>
    <scope>NUCLEOTIDE SEQUENCE [LARGE SCALE GENOMIC DNA]</scope>
</reference>
<feature type="region of interest" description="Disordered" evidence="1">
    <location>
        <begin position="282"/>
        <end position="355"/>
    </location>
</feature>
<keyword evidence="2" id="KW-0732">Signal</keyword>
<accession>A0ABN9VQV1</accession>
<evidence type="ECO:0000313" key="5">
    <source>
        <dbReference type="Proteomes" id="UP001189429"/>
    </source>
</evidence>
<feature type="signal peptide" evidence="2">
    <location>
        <begin position="1"/>
        <end position="24"/>
    </location>
</feature>
<organism evidence="4 5">
    <name type="scientific">Prorocentrum cordatum</name>
    <dbReference type="NCBI Taxonomy" id="2364126"/>
    <lineage>
        <taxon>Eukaryota</taxon>
        <taxon>Sar</taxon>
        <taxon>Alveolata</taxon>
        <taxon>Dinophyceae</taxon>
        <taxon>Prorocentrales</taxon>
        <taxon>Prorocentraceae</taxon>
        <taxon>Prorocentrum</taxon>
    </lineage>
</organism>
<protein>
    <recommendedName>
        <fullName evidence="3">GOLD domain-containing protein</fullName>
    </recommendedName>
</protein>
<feature type="region of interest" description="Disordered" evidence="1">
    <location>
        <begin position="137"/>
        <end position="186"/>
    </location>
</feature>